<feature type="compositionally biased region" description="Low complexity" evidence="2">
    <location>
        <begin position="392"/>
        <end position="405"/>
    </location>
</feature>
<dbReference type="InterPro" id="IPR002491">
    <property type="entry name" value="ABC_transptr_periplasmic_BD"/>
</dbReference>
<keyword evidence="3" id="KW-0472">Membrane</keyword>
<evidence type="ECO:0000313" key="5">
    <source>
        <dbReference type="EMBL" id="ERG90924.1"/>
    </source>
</evidence>
<evidence type="ECO:0000256" key="3">
    <source>
        <dbReference type="SAM" id="Phobius"/>
    </source>
</evidence>
<accession>U1MMG3</accession>
<feature type="compositionally biased region" description="Polar residues" evidence="2">
    <location>
        <begin position="367"/>
        <end position="391"/>
    </location>
</feature>
<dbReference type="HOGENOM" id="CLU_038034_2_1_2"/>
<dbReference type="NCBIfam" id="TIGR04281">
    <property type="entry name" value="peripla_PGF_1"/>
    <property type="match status" value="1"/>
</dbReference>
<reference evidence="5 6" key="1">
    <citation type="journal article" date="2013" name="PLoS ONE">
        <title>Assembly-driven community genomics of a hypersaline microbial ecosystem.</title>
        <authorList>
            <person name="Podell S."/>
            <person name="Ugalde J.A."/>
            <person name="Narasingarao P."/>
            <person name="Banfield J.F."/>
            <person name="Heidelberg K.B."/>
            <person name="Allen E.E."/>
        </authorList>
    </citation>
    <scope>NUCLEOTIDE SEQUENCE [LARGE SCALE GENOMIC DNA]</scope>
    <source>
        <strain evidence="6">J07HQW1</strain>
    </source>
</reference>
<name>U1MMG3_9EURY</name>
<dbReference type="NCBIfam" id="NF038402">
    <property type="entry name" value="TroA_like"/>
    <property type="match status" value="1"/>
</dbReference>
<evidence type="ECO:0000313" key="6">
    <source>
        <dbReference type="Proteomes" id="UP000030649"/>
    </source>
</evidence>
<protein>
    <submittedName>
        <fullName evidence="5">ABC-type Fe3+-hydroxamate transport system, periplasmic component</fullName>
    </submittedName>
</protein>
<dbReference type="PROSITE" id="PS50983">
    <property type="entry name" value="FE_B12_PBP"/>
    <property type="match status" value="1"/>
</dbReference>
<dbReference type="EMBL" id="KE356560">
    <property type="protein sequence ID" value="ERG90924.1"/>
    <property type="molecule type" value="Genomic_DNA"/>
</dbReference>
<dbReference type="PANTHER" id="PTHR30535">
    <property type="entry name" value="VITAMIN B12-BINDING PROTEIN"/>
    <property type="match status" value="1"/>
</dbReference>
<evidence type="ECO:0000256" key="1">
    <source>
        <dbReference type="ARBA" id="ARBA00022729"/>
    </source>
</evidence>
<proteinExistence type="predicted"/>
<dbReference type="Gene3D" id="3.40.50.1980">
    <property type="entry name" value="Nitrogenase molybdenum iron protein domain"/>
    <property type="match status" value="2"/>
</dbReference>
<feature type="domain" description="Fe/B12 periplasmic-binding" evidence="4">
    <location>
        <begin position="113"/>
        <end position="362"/>
    </location>
</feature>
<evidence type="ECO:0000259" key="4">
    <source>
        <dbReference type="PROSITE" id="PS50983"/>
    </source>
</evidence>
<dbReference type="PANTHER" id="PTHR30535:SF34">
    <property type="entry name" value="MOLYBDATE-BINDING PROTEIN MOLA"/>
    <property type="match status" value="1"/>
</dbReference>
<gene>
    <name evidence="5" type="ORF">J07HQW1_00955</name>
</gene>
<organism evidence="5 6">
    <name type="scientific">Haloquadratum walsbyi J07HQW1</name>
    <dbReference type="NCBI Taxonomy" id="1238424"/>
    <lineage>
        <taxon>Archaea</taxon>
        <taxon>Methanobacteriati</taxon>
        <taxon>Methanobacteriota</taxon>
        <taxon>Stenosarchaea group</taxon>
        <taxon>Halobacteria</taxon>
        <taxon>Halobacteriales</taxon>
        <taxon>Haloferacaceae</taxon>
        <taxon>Haloquadratum</taxon>
    </lineage>
</organism>
<feature type="transmembrane region" description="Helical" evidence="3">
    <location>
        <begin position="412"/>
        <end position="432"/>
    </location>
</feature>
<dbReference type="InterPro" id="IPR050902">
    <property type="entry name" value="ABC_Transporter_SBP"/>
</dbReference>
<sequence length="435" mass="46052">MFLRSHLSFISHILTITLVCTAVFGSLLLLPTPVDATDSQLSTHLHSHEYHSSSHASATITHDRTSVPTSSSFSAHNTVEGNTTSRGTTACTYPLTVTDATGTTVTIASDPDRVVTLNPSAAQTMWEIGAQAEVVGVSQYASYLDGAARKQNVSGAGGPSVERVLTTTPDLVLVPNSTHSASTDRIAQLRAQGVPMVVFSQANSLTAVVDKTKRIGRLTGNCAAGDARATELQQSLNRIQRVTADIKRPVGVNVFYGYTAGNNTFINDIIETGGLENGAANAGLSGFVPITDESVVAIDPTWVVVPTSAPLPQTPAYNSTTAYQNNNIIRVKTEHIQQPAPRAIYAVETILQATHPTAYNEYRQRETTASLSDPSFNESSNPNASQTTAGHTRSPPASTTTTTTVTRANSPGFAIVHALFTMGIALGARIILSRH</sequence>
<dbReference type="InterPro" id="IPR054828">
    <property type="entry name" value="Vit_B12_bind_prot"/>
</dbReference>
<feature type="region of interest" description="Disordered" evidence="2">
    <location>
        <begin position="52"/>
        <end position="88"/>
    </location>
</feature>
<dbReference type="InterPro" id="IPR026469">
    <property type="entry name" value="Peripla_PGF_1"/>
</dbReference>
<evidence type="ECO:0000256" key="2">
    <source>
        <dbReference type="SAM" id="MobiDB-lite"/>
    </source>
</evidence>
<dbReference type="AlphaFoldDB" id="U1MMG3"/>
<feature type="region of interest" description="Disordered" evidence="2">
    <location>
        <begin position="365"/>
        <end position="405"/>
    </location>
</feature>
<dbReference type="Pfam" id="PF01497">
    <property type="entry name" value="Peripla_BP_2"/>
    <property type="match status" value="1"/>
</dbReference>
<keyword evidence="1" id="KW-0732">Signal</keyword>
<dbReference type="SUPFAM" id="SSF53807">
    <property type="entry name" value="Helical backbone' metal receptor"/>
    <property type="match status" value="1"/>
</dbReference>
<dbReference type="STRING" id="1238424.J07HQW1_00955"/>
<feature type="compositionally biased region" description="Polar residues" evidence="2">
    <location>
        <begin position="66"/>
        <end position="88"/>
    </location>
</feature>
<dbReference type="Proteomes" id="UP000030649">
    <property type="component" value="Unassembled WGS sequence"/>
</dbReference>
<keyword evidence="3" id="KW-0812">Transmembrane</keyword>
<keyword evidence="3" id="KW-1133">Transmembrane helix</keyword>